<evidence type="ECO:0000256" key="2">
    <source>
        <dbReference type="ARBA" id="ARBA00023015"/>
    </source>
</evidence>
<dbReference type="SUPFAM" id="SSF88946">
    <property type="entry name" value="Sigma2 domain of RNA polymerase sigma factors"/>
    <property type="match status" value="1"/>
</dbReference>
<dbReference type="InterPro" id="IPR039425">
    <property type="entry name" value="RNA_pol_sigma-70-like"/>
</dbReference>
<comment type="caution">
    <text evidence="7">The sequence shown here is derived from an EMBL/GenBank/DDBJ whole genome shotgun (WGS) entry which is preliminary data.</text>
</comment>
<reference evidence="7" key="2">
    <citation type="submission" date="2020-09" db="EMBL/GenBank/DDBJ databases">
        <authorList>
            <person name="Sun Q."/>
            <person name="Sedlacek I."/>
        </authorList>
    </citation>
    <scope>NUCLEOTIDE SEQUENCE</scope>
    <source>
        <strain evidence="7">CCM 7664</strain>
    </source>
</reference>
<sequence>MQGWLRKKLDNSFDAADLAHDTFMRLLNREEMIAPQEPRAFLTTVAKGLVANFYRRRHVEAAWLEALAALPEPEVPDVEARAILLETLIEIDRRLDGLPVVVRRVFLLSQLDGMTQQQIAAELNISLATVQRHIAKALHRCLFAA</sequence>
<dbReference type="InterPro" id="IPR014284">
    <property type="entry name" value="RNA_pol_sigma-70_dom"/>
</dbReference>
<organism evidence="7 8">
    <name type="scientific">Oxalicibacterium solurbis</name>
    <dbReference type="NCBI Taxonomy" id="69280"/>
    <lineage>
        <taxon>Bacteria</taxon>
        <taxon>Pseudomonadati</taxon>
        <taxon>Pseudomonadota</taxon>
        <taxon>Betaproteobacteria</taxon>
        <taxon>Burkholderiales</taxon>
        <taxon>Oxalobacteraceae</taxon>
        <taxon>Oxalicibacterium</taxon>
    </lineage>
</organism>
<feature type="domain" description="RNA polymerase sigma factor 70 region 4 type 2" evidence="6">
    <location>
        <begin position="90"/>
        <end position="141"/>
    </location>
</feature>
<keyword evidence="4" id="KW-0804">Transcription</keyword>
<dbReference type="EMBL" id="BMDP01000002">
    <property type="protein sequence ID" value="GGI54616.1"/>
    <property type="molecule type" value="Genomic_DNA"/>
</dbReference>
<dbReference type="Gene3D" id="1.10.10.10">
    <property type="entry name" value="Winged helix-like DNA-binding domain superfamily/Winged helix DNA-binding domain"/>
    <property type="match status" value="1"/>
</dbReference>
<proteinExistence type="inferred from homology"/>
<evidence type="ECO:0000256" key="4">
    <source>
        <dbReference type="ARBA" id="ARBA00023163"/>
    </source>
</evidence>
<dbReference type="Gene3D" id="1.10.1740.10">
    <property type="match status" value="1"/>
</dbReference>
<dbReference type="PANTHER" id="PTHR43133">
    <property type="entry name" value="RNA POLYMERASE ECF-TYPE SIGMA FACTO"/>
    <property type="match status" value="1"/>
</dbReference>
<dbReference type="GO" id="GO:0006352">
    <property type="term" value="P:DNA-templated transcription initiation"/>
    <property type="evidence" value="ECO:0007669"/>
    <property type="project" value="InterPro"/>
</dbReference>
<dbReference type="GO" id="GO:0003677">
    <property type="term" value="F:DNA binding"/>
    <property type="evidence" value="ECO:0007669"/>
    <property type="project" value="InterPro"/>
</dbReference>
<evidence type="ECO:0000256" key="3">
    <source>
        <dbReference type="ARBA" id="ARBA00023082"/>
    </source>
</evidence>
<evidence type="ECO:0000313" key="8">
    <source>
        <dbReference type="Proteomes" id="UP000627205"/>
    </source>
</evidence>
<keyword evidence="2" id="KW-0805">Transcription regulation</keyword>
<dbReference type="Proteomes" id="UP000627205">
    <property type="component" value="Unassembled WGS sequence"/>
</dbReference>
<evidence type="ECO:0000313" key="7">
    <source>
        <dbReference type="EMBL" id="GGI54616.1"/>
    </source>
</evidence>
<keyword evidence="8" id="KW-1185">Reference proteome</keyword>
<dbReference type="Pfam" id="PF04542">
    <property type="entry name" value="Sigma70_r2"/>
    <property type="match status" value="1"/>
</dbReference>
<feature type="domain" description="RNA polymerase sigma-70 region 2" evidence="5">
    <location>
        <begin position="3"/>
        <end position="57"/>
    </location>
</feature>
<dbReference type="GO" id="GO:0016987">
    <property type="term" value="F:sigma factor activity"/>
    <property type="evidence" value="ECO:0007669"/>
    <property type="project" value="UniProtKB-KW"/>
</dbReference>
<gene>
    <name evidence="7" type="ORF">GCM10011430_17900</name>
</gene>
<dbReference type="InterPro" id="IPR013249">
    <property type="entry name" value="RNA_pol_sigma70_r4_t2"/>
</dbReference>
<evidence type="ECO:0000259" key="6">
    <source>
        <dbReference type="Pfam" id="PF08281"/>
    </source>
</evidence>
<dbReference type="AlphaFoldDB" id="A0A8J3F6I1"/>
<protein>
    <submittedName>
        <fullName evidence="7">RNA polymerase sigma factor</fullName>
    </submittedName>
</protein>
<evidence type="ECO:0000256" key="1">
    <source>
        <dbReference type="ARBA" id="ARBA00010641"/>
    </source>
</evidence>
<keyword evidence="3" id="KW-0731">Sigma factor</keyword>
<dbReference type="SUPFAM" id="SSF88659">
    <property type="entry name" value="Sigma3 and sigma4 domains of RNA polymerase sigma factors"/>
    <property type="match status" value="1"/>
</dbReference>
<dbReference type="NCBIfam" id="TIGR02937">
    <property type="entry name" value="sigma70-ECF"/>
    <property type="match status" value="1"/>
</dbReference>
<reference evidence="7" key="1">
    <citation type="journal article" date="2014" name="Int. J. Syst. Evol. Microbiol.">
        <title>Complete genome sequence of Corynebacterium casei LMG S-19264T (=DSM 44701T), isolated from a smear-ripened cheese.</title>
        <authorList>
            <consortium name="US DOE Joint Genome Institute (JGI-PGF)"/>
            <person name="Walter F."/>
            <person name="Albersmeier A."/>
            <person name="Kalinowski J."/>
            <person name="Ruckert C."/>
        </authorList>
    </citation>
    <scope>NUCLEOTIDE SEQUENCE</scope>
    <source>
        <strain evidence="7">CCM 7664</strain>
    </source>
</reference>
<dbReference type="Pfam" id="PF08281">
    <property type="entry name" value="Sigma70_r4_2"/>
    <property type="match status" value="1"/>
</dbReference>
<dbReference type="PANTHER" id="PTHR43133:SF63">
    <property type="entry name" value="RNA POLYMERASE SIGMA FACTOR FECI-RELATED"/>
    <property type="match status" value="1"/>
</dbReference>
<dbReference type="InterPro" id="IPR007627">
    <property type="entry name" value="RNA_pol_sigma70_r2"/>
</dbReference>
<name>A0A8J3F6I1_9BURK</name>
<evidence type="ECO:0000259" key="5">
    <source>
        <dbReference type="Pfam" id="PF04542"/>
    </source>
</evidence>
<dbReference type="InterPro" id="IPR013324">
    <property type="entry name" value="RNA_pol_sigma_r3/r4-like"/>
</dbReference>
<dbReference type="InterPro" id="IPR013325">
    <property type="entry name" value="RNA_pol_sigma_r2"/>
</dbReference>
<accession>A0A8J3F6I1</accession>
<comment type="similarity">
    <text evidence="1">Belongs to the sigma-70 factor family. ECF subfamily.</text>
</comment>
<dbReference type="NCBIfam" id="NF009180">
    <property type="entry name" value="PRK12528.1"/>
    <property type="match status" value="1"/>
</dbReference>
<dbReference type="InterPro" id="IPR036388">
    <property type="entry name" value="WH-like_DNA-bd_sf"/>
</dbReference>